<protein>
    <submittedName>
        <fullName evidence="6">MerR family transcriptional regulator</fullName>
    </submittedName>
</protein>
<name>A0ABT2R3H9_9GAMM</name>
<evidence type="ECO:0000256" key="3">
    <source>
        <dbReference type="ARBA" id="ARBA00023163"/>
    </source>
</evidence>
<dbReference type="InterPro" id="IPR009061">
    <property type="entry name" value="DNA-bd_dom_put_sf"/>
</dbReference>
<evidence type="ECO:0000256" key="4">
    <source>
        <dbReference type="SAM" id="Coils"/>
    </source>
</evidence>
<dbReference type="InterPro" id="IPR047057">
    <property type="entry name" value="MerR_fam"/>
</dbReference>
<keyword evidence="1" id="KW-0805">Transcription regulation</keyword>
<evidence type="ECO:0000259" key="5">
    <source>
        <dbReference type="PROSITE" id="PS50937"/>
    </source>
</evidence>
<keyword evidence="3" id="KW-0804">Transcription</keyword>
<evidence type="ECO:0000256" key="1">
    <source>
        <dbReference type="ARBA" id="ARBA00023015"/>
    </source>
</evidence>
<dbReference type="PANTHER" id="PTHR30204">
    <property type="entry name" value="REDOX-CYCLING DRUG-SENSING TRANSCRIPTIONAL ACTIVATOR SOXR"/>
    <property type="match status" value="1"/>
</dbReference>
<dbReference type="EMBL" id="ARXS01000029">
    <property type="protein sequence ID" value="MCU5784331.1"/>
    <property type="molecule type" value="Genomic_DNA"/>
</dbReference>
<dbReference type="SUPFAM" id="SSF46955">
    <property type="entry name" value="Putative DNA-binding domain"/>
    <property type="match status" value="1"/>
</dbReference>
<dbReference type="Pfam" id="PF00376">
    <property type="entry name" value="MerR"/>
    <property type="match status" value="1"/>
</dbReference>
<evidence type="ECO:0000256" key="2">
    <source>
        <dbReference type="ARBA" id="ARBA00023125"/>
    </source>
</evidence>
<feature type="coiled-coil region" evidence="4">
    <location>
        <begin position="81"/>
        <end position="115"/>
    </location>
</feature>
<keyword evidence="4" id="KW-0175">Coiled coil</keyword>
<dbReference type="PRINTS" id="PR00040">
    <property type="entry name" value="HTHMERR"/>
</dbReference>
<comment type="caution">
    <text evidence="6">The sequence shown here is derived from an EMBL/GenBank/DDBJ whole genome shotgun (WGS) entry which is preliminary data.</text>
</comment>
<sequence>MRVTDLARRADTTTETVRHYTDLGLLAPRRNPHNGYREYGAEDLRRLRFALKARSLGFTLSDVSELMSASGAGQTPCPRVRDLIETRLGEVEERIQELQALSQRMRQAMAVWEDTPDRHLADGRVCGLIDSFERIGEATAPVACDHRENMTSAPIRG</sequence>
<accession>A0ABT2R3H9</accession>
<dbReference type="InterPro" id="IPR015358">
    <property type="entry name" value="Tscrpt_reg_MerR_DNA-bd"/>
</dbReference>
<evidence type="ECO:0000313" key="6">
    <source>
        <dbReference type="EMBL" id="MCU5784331.1"/>
    </source>
</evidence>
<proteinExistence type="predicted"/>
<dbReference type="RefSeq" id="WP_163127428.1">
    <property type="nucleotide sequence ID" value="NZ_ARXS01000029.1"/>
</dbReference>
<dbReference type="Gene3D" id="1.10.1660.10">
    <property type="match status" value="1"/>
</dbReference>
<feature type="domain" description="HTH merR-type" evidence="5">
    <location>
        <begin position="1"/>
        <end position="69"/>
    </location>
</feature>
<dbReference type="Proteomes" id="UP001064106">
    <property type="component" value="Unassembled WGS sequence"/>
</dbReference>
<dbReference type="SMART" id="SM00422">
    <property type="entry name" value="HTH_MERR"/>
    <property type="match status" value="1"/>
</dbReference>
<dbReference type="PROSITE" id="PS50937">
    <property type="entry name" value="HTH_MERR_2"/>
    <property type="match status" value="1"/>
</dbReference>
<evidence type="ECO:0000313" key="7">
    <source>
        <dbReference type="Proteomes" id="UP001064106"/>
    </source>
</evidence>
<keyword evidence="7" id="KW-1185">Reference proteome</keyword>
<reference evidence="6" key="1">
    <citation type="submission" date="2012-09" db="EMBL/GenBank/DDBJ databases">
        <title>Genome Sequence of alkane-degrading Bacterium Alcanivorax balearicus MACL04.</title>
        <authorList>
            <person name="Lai Q."/>
            <person name="Shao Z."/>
        </authorList>
    </citation>
    <scope>NUCLEOTIDE SEQUENCE</scope>
    <source>
        <strain evidence="6">MACL04</strain>
    </source>
</reference>
<gene>
    <name evidence="6" type="ORF">MA04_03631</name>
</gene>
<dbReference type="PANTHER" id="PTHR30204:SF94">
    <property type="entry name" value="HEAVY METAL-DEPENDENT TRANSCRIPTIONAL REGULATOR HI_0293-RELATED"/>
    <property type="match status" value="1"/>
</dbReference>
<organism evidence="6 7">
    <name type="scientific">Alloalcanivorax balearicus MACL04</name>
    <dbReference type="NCBI Taxonomy" id="1177182"/>
    <lineage>
        <taxon>Bacteria</taxon>
        <taxon>Pseudomonadati</taxon>
        <taxon>Pseudomonadota</taxon>
        <taxon>Gammaproteobacteria</taxon>
        <taxon>Oceanospirillales</taxon>
        <taxon>Alcanivoracaceae</taxon>
        <taxon>Alloalcanivorax</taxon>
    </lineage>
</organism>
<dbReference type="InterPro" id="IPR000551">
    <property type="entry name" value="MerR-type_HTH_dom"/>
</dbReference>
<keyword evidence="2" id="KW-0238">DNA-binding</keyword>
<dbReference type="Pfam" id="PF09278">
    <property type="entry name" value="MerR-DNA-bind"/>
    <property type="match status" value="1"/>
</dbReference>